<keyword evidence="2" id="KW-1185">Reference proteome</keyword>
<organism evidence="1 2">
    <name type="scientific">Rhizophagus irregularis (strain DAOM 181602 / DAOM 197198 / MUCL 43194)</name>
    <name type="common">Arbuscular mycorrhizal fungus</name>
    <name type="synonym">Glomus intraradices</name>
    <dbReference type="NCBI Taxonomy" id="747089"/>
    <lineage>
        <taxon>Eukaryota</taxon>
        <taxon>Fungi</taxon>
        <taxon>Fungi incertae sedis</taxon>
        <taxon>Mucoromycota</taxon>
        <taxon>Glomeromycotina</taxon>
        <taxon>Glomeromycetes</taxon>
        <taxon>Glomerales</taxon>
        <taxon>Glomeraceae</taxon>
        <taxon>Rhizophagus</taxon>
    </lineage>
</organism>
<proteinExistence type="predicted"/>
<reference evidence="1 2" key="2">
    <citation type="journal article" date="2018" name="New Phytol.">
        <title>High intraspecific genome diversity in the model arbuscular mycorrhizal symbiont Rhizophagus irregularis.</title>
        <authorList>
            <person name="Chen E.C.H."/>
            <person name="Morin E."/>
            <person name="Beaudet D."/>
            <person name="Noel J."/>
            <person name="Yildirir G."/>
            <person name="Ndikumana S."/>
            <person name="Charron P."/>
            <person name="St-Onge C."/>
            <person name="Giorgi J."/>
            <person name="Kruger M."/>
            <person name="Marton T."/>
            <person name="Ropars J."/>
            <person name="Grigoriev I.V."/>
            <person name="Hainaut M."/>
            <person name="Henrissat B."/>
            <person name="Roux C."/>
            <person name="Martin F."/>
            <person name="Corradi N."/>
        </authorList>
    </citation>
    <scope>NUCLEOTIDE SEQUENCE [LARGE SCALE GENOMIC DNA]</scope>
    <source>
        <strain evidence="1 2">DAOM 197198</strain>
    </source>
</reference>
<gene>
    <name evidence="1" type="ORF">GLOIN_2v859372</name>
</gene>
<dbReference type="EMBL" id="AUPC02000047">
    <property type="protein sequence ID" value="POG76694.1"/>
    <property type="molecule type" value="Genomic_DNA"/>
</dbReference>
<sequence>MTLKDLFKLTRRFCMSCGHNVKLASCYVSREKKKFSKTQIQETNLRANTLVRKQRYLSQPYKKYVYGKETFCIHFMYVSIDSVYKFRIFNKQFIFEHFLKKLMYKKCIRKKLIIRNVYGIYKLNIFRK</sequence>
<dbReference type="AlphaFoldDB" id="A0A2P4QGD2"/>
<comment type="caution">
    <text evidence="1">The sequence shown here is derived from an EMBL/GenBank/DDBJ whole genome shotgun (WGS) entry which is preliminary data.</text>
</comment>
<name>A0A2P4QGD2_RHIID</name>
<dbReference type="Proteomes" id="UP000018888">
    <property type="component" value="Unassembled WGS sequence"/>
</dbReference>
<dbReference type="VEuPathDB" id="FungiDB:RhiirFUN_003609"/>
<evidence type="ECO:0000313" key="2">
    <source>
        <dbReference type="Proteomes" id="UP000018888"/>
    </source>
</evidence>
<reference evidence="1 2" key="1">
    <citation type="journal article" date="2013" name="Proc. Natl. Acad. Sci. U.S.A.">
        <title>Genome of an arbuscular mycorrhizal fungus provides insight into the oldest plant symbiosis.</title>
        <authorList>
            <person name="Tisserant E."/>
            <person name="Malbreil M."/>
            <person name="Kuo A."/>
            <person name="Kohler A."/>
            <person name="Symeonidi A."/>
            <person name="Balestrini R."/>
            <person name="Charron P."/>
            <person name="Duensing N."/>
            <person name="Frei Dit Frey N."/>
            <person name="Gianinazzi-Pearson V."/>
            <person name="Gilbert L.B."/>
            <person name="Handa Y."/>
            <person name="Herr J.R."/>
            <person name="Hijri M."/>
            <person name="Koul R."/>
            <person name="Kawaguchi M."/>
            <person name="Krajinski F."/>
            <person name="Lammers P.J."/>
            <person name="Masclaux F.G."/>
            <person name="Murat C."/>
            <person name="Morin E."/>
            <person name="Ndikumana S."/>
            <person name="Pagni M."/>
            <person name="Petitpierre D."/>
            <person name="Requena N."/>
            <person name="Rosikiewicz P."/>
            <person name="Riley R."/>
            <person name="Saito K."/>
            <person name="San Clemente H."/>
            <person name="Shapiro H."/>
            <person name="van Tuinen D."/>
            <person name="Becard G."/>
            <person name="Bonfante P."/>
            <person name="Paszkowski U."/>
            <person name="Shachar-Hill Y.Y."/>
            <person name="Tuskan G.A."/>
            <person name="Young P.W."/>
            <person name="Sanders I.R."/>
            <person name="Henrissat B."/>
            <person name="Rensing S.A."/>
            <person name="Grigoriev I.V."/>
            <person name="Corradi N."/>
            <person name="Roux C."/>
            <person name="Martin F."/>
        </authorList>
    </citation>
    <scope>NUCLEOTIDE SEQUENCE [LARGE SCALE GENOMIC DNA]</scope>
    <source>
        <strain evidence="1 2">DAOM 197198</strain>
    </source>
</reference>
<evidence type="ECO:0000313" key="1">
    <source>
        <dbReference type="EMBL" id="POG76694.1"/>
    </source>
</evidence>
<protein>
    <submittedName>
        <fullName evidence="1">Uncharacterized protein</fullName>
    </submittedName>
</protein>
<accession>A0A2P4QGD2</accession>